<sequence>MKHTAFRAAVKVAWLIGHPTTFILLMAFVLACVTAGRMTSLAALASTAVLAATFGFRSSIVVLSRVFAKPPAAVLESLLAWNRSDRLSARIALLKHPG</sequence>
<dbReference type="AlphaFoldDB" id="V5YQ42"/>
<proteinExistence type="predicted"/>
<dbReference type="PROSITE" id="PS51257">
    <property type="entry name" value="PROKAR_LIPOPROTEIN"/>
    <property type="match status" value="1"/>
</dbReference>
<evidence type="ECO:0000313" key="1">
    <source>
        <dbReference type="EMBL" id="BAO19041.1"/>
    </source>
</evidence>
<reference evidence="1" key="2">
    <citation type="submission" date="2024-06" db="EMBL/GenBank/DDBJ databases">
        <authorList>
            <person name="Sakai Y."/>
            <person name="Fujii T."/>
        </authorList>
    </citation>
    <scope>NUCLEOTIDE SEQUENCE</scope>
    <source>
        <strain evidence="1">M701</strain>
        <plasmid evidence="1">pM7012</plasmid>
    </source>
</reference>
<dbReference type="RefSeq" id="WP_023842584.1">
    <property type="nucleotide sequence ID" value="NC_022995.1"/>
</dbReference>
<name>V5YQ42_9BURK</name>
<protein>
    <submittedName>
        <fullName evidence="1">Uncharacterized protein</fullName>
    </submittedName>
</protein>
<keyword evidence="1" id="KW-0614">Plasmid</keyword>
<geneLocation type="plasmid" evidence="1">
    <name>pM7012</name>
</geneLocation>
<reference evidence="1" key="1">
    <citation type="journal article" date="2014" name="Microbiology">
        <title>A 2,4-dichlorophenoxyacetic acid degradation plasmid pM7012 discloses distribution of an unclassified megaplasmid group across bacterial species.</title>
        <authorList>
            <person name="Sakai Y."/>
            <person name="Ogawa N."/>
            <person name="Shimomura Y."/>
            <person name="Fujii T."/>
        </authorList>
    </citation>
    <scope>NUCLEOTIDE SEQUENCE</scope>
    <source>
        <strain evidence="1">M701</strain>
    </source>
</reference>
<accession>V5YQ42</accession>
<dbReference type="EMBL" id="AB853026">
    <property type="protein sequence ID" value="BAO19041.1"/>
    <property type="molecule type" value="Genomic_DNA"/>
</dbReference>
<organism evidence="1">
    <name type="scientific">Burkholderia sp. M701</name>
    <dbReference type="NCBI Taxonomy" id="326454"/>
    <lineage>
        <taxon>Bacteria</taxon>
        <taxon>Pseudomonadati</taxon>
        <taxon>Pseudomonadota</taxon>
        <taxon>Betaproteobacteria</taxon>
        <taxon>Burkholderiales</taxon>
        <taxon>Burkholderiaceae</taxon>
        <taxon>Burkholderia</taxon>
    </lineage>
</organism>